<dbReference type="GO" id="GO:0005739">
    <property type="term" value="C:mitochondrion"/>
    <property type="evidence" value="ECO:0007669"/>
    <property type="project" value="UniProtKB-SubCell"/>
</dbReference>
<comment type="caution">
    <text evidence="13">The sequence shown here is derived from an EMBL/GenBank/DDBJ whole genome shotgun (WGS) entry which is preliminary data.</text>
</comment>
<evidence type="ECO:0000313" key="14">
    <source>
        <dbReference type="Proteomes" id="UP001162131"/>
    </source>
</evidence>
<comment type="subcellular location">
    <subcellularLocation>
        <location evidence="1">Mitochondrion</location>
    </subcellularLocation>
</comment>
<dbReference type="NCBIfam" id="TIGR03421">
    <property type="entry name" value="FeS_CyaY"/>
    <property type="match status" value="1"/>
</dbReference>
<comment type="similarity">
    <text evidence="2">Belongs to the frataxin family.</text>
</comment>
<evidence type="ECO:0000256" key="4">
    <source>
        <dbReference type="ARBA" id="ARBA00022434"/>
    </source>
</evidence>
<dbReference type="GO" id="GO:0008199">
    <property type="term" value="F:ferric iron binding"/>
    <property type="evidence" value="ECO:0007669"/>
    <property type="project" value="InterPro"/>
</dbReference>
<evidence type="ECO:0000256" key="7">
    <source>
        <dbReference type="ARBA" id="ARBA00022946"/>
    </source>
</evidence>
<dbReference type="SMART" id="SM01219">
    <property type="entry name" value="Frataxin_Cyay"/>
    <property type="match status" value="1"/>
</dbReference>
<evidence type="ECO:0000256" key="10">
    <source>
        <dbReference type="ARBA" id="ARBA00023065"/>
    </source>
</evidence>
<evidence type="ECO:0000256" key="8">
    <source>
        <dbReference type="ARBA" id="ARBA00023002"/>
    </source>
</evidence>
<dbReference type="InterPro" id="IPR036524">
    <property type="entry name" value="Frataxin/CyaY_sf"/>
</dbReference>
<keyword evidence="8" id="KW-0560">Oxidoreductase</keyword>
<evidence type="ECO:0000256" key="12">
    <source>
        <dbReference type="ARBA" id="ARBA00047990"/>
    </source>
</evidence>
<dbReference type="GO" id="GO:0016226">
    <property type="term" value="P:iron-sulfur cluster assembly"/>
    <property type="evidence" value="ECO:0007669"/>
    <property type="project" value="InterPro"/>
</dbReference>
<dbReference type="Gene3D" id="3.30.920.10">
    <property type="entry name" value="Frataxin/CyaY"/>
    <property type="match status" value="1"/>
</dbReference>
<evidence type="ECO:0000256" key="5">
    <source>
        <dbReference type="ARBA" id="ARBA00022448"/>
    </source>
</evidence>
<keyword evidence="14" id="KW-1185">Reference proteome</keyword>
<keyword evidence="10" id="KW-0406">Ion transport</keyword>
<dbReference type="GO" id="GO:0051537">
    <property type="term" value="F:2 iron, 2 sulfur cluster binding"/>
    <property type="evidence" value="ECO:0007669"/>
    <property type="project" value="TreeGrafter"/>
</dbReference>
<dbReference type="NCBIfam" id="TIGR03422">
    <property type="entry name" value="mito_frataxin"/>
    <property type="match status" value="1"/>
</dbReference>
<comment type="catalytic activity">
    <reaction evidence="12">
        <text>4 Fe(2+) + O2 + 4 H(+) = 4 Fe(3+) + 2 H2O</text>
        <dbReference type="Rhea" id="RHEA:11148"/>
        <dbReference type="ChEBI" id="CHEBI:15377"/>
        <dbReference type="ChEBI" id="CHEBI:15378"/>
        <dbReference type="ChEBI" id="CHEBI:15379"/>
        <dbReference type="ChEBI" id="CHEBI:29033"/>
        <dbReference type="ChEBI" id="CHEBI:29034"/>
        <dbReference type="EC" id="1.16.3.1"/>
    </reaction>
</comment>
<keyword evidence="7" id="KW-0809">Transit peptide</keyword>
<evidence type="ECO:0000256" key="2">
    <source>
        <dbReference type="ARBA" id="ARBA00008183"/>
    </source>
</evidence>
<evidence type="ECO:0000256" key="3">
    <source>
        <dbReference type="ARBA" id="ARBA00013107"/>
    </source>
</evidence>
<dbReference type="PROSITE" id="PS50810">
    <property type="entry name" value="FRATAXIN_2"/>
    <property type="match status" value="1"/>
</dbReference>
<keyword evidence="4" id="KW-0409">Iron storage</keyword>
<name>A0AAU9J7H0_9CILI</name>
<evidence type="ECO:0000256" key="6">
    <source>
        <dbReference type="ARBA" id="ARBA00022496"/>
    </source>
</evidence>
<dbReference type="GO" id="GO:0008198">
    <property type="term" value="F:ferrous iron binding"/>
    <property type="evidence" value="ECO:0007669"/>
    <property type="project" value="TreeGrafter"/>
</dbReference>
<dbReference type="PROSITE" id="PS01344">
    <property type="entry name" value="FRATAXIN_1"/>
    <property type="match status" value="1"/>
</dbReference>
<dbReference type="EMBL" id="CAJZBQ010000030">
    <property type="protein sequence ID" value="CAG9322162.1"/>
    <property type="molecule type" value="Genomic_DNA"/>
</dbReference>
<accession>A0AAU9J7H0</accession>
<keyword evidence="11" id="KW-0496">Mitochondrion</keyword>
<evidence type="ECO:0000256" key="9">
    <source>
        <dbReference type="ARBA" id="ARBA00023004"/>
    </source>
</evidence>
<dbReference type="EC" id="1.16.3.1" evidence="3"/>
<dbReference type="GO" id="GO:0004322">
    <property type="term" value="F:ferroxidase activity"/>
    <property type="evidence" value="ECO:0007669"/>
    <property type="project" value="UniProtKB-EC"/>
</dbReference>
<dbReference type="InterPro" id="IPR002908">
    <property type="entry name" value="Frataxin/CyaY"/>
</dbReference>
<keyword evidence="5" id="KW-0813">Transport</keyword>
<reference evidence="13" key="1">
    <citation type="submission" date="2021-09" db="EMBL/GenBank/DDBJ databases">
        <authorList>
            <consortium name="AG Swart"/>
            <person name="Singh M."/>
            <person name="Singh A."/>
            <person name="Seah K."/>
            <person name="Emmerich C."/>
        </authorList>
    </citation>
    <scope>NUCLEOTIDE SEQUENCE</scope>
    <source>
        <strain evidence="13">ATCC30299</strain>
    </source>
</reference>
<dbReference type="GO" id="GO:0006879">
    <property type="term" value="P:intracellular iron ion homeostasis"/>
    <property type="evidence" value="ECO:0007669"/>
    <property type="project" value="UniProtKB-KW"/>
</dbReference>
<dbReference type="SUPFAM" id="SSF55387">
    <property type="entry name" value="Frataxin/Nqo15-like"/>
    <property type="match status" value="1"/>
</dbReference>
<keyword evidence="6" id="KW-0410">Iron transport</keyword>
<protein>
    <recommendedName>
        <fullName evidence="3">ferroxidase</fullName>
        <ecNumber evidence="3">1.16.3.1</ecNumber>
    </recommendedName>
</protein>
<evidence type="ECO:0000313" key="13">
    <source>
        <dbReference type="EMBL" id="CAG9322162.1"/>
    </source>
</evidence>
<dbReference type="PANTHER" id="PTHR16821">
    <property type="entry name" value="FRATAXIN"/>
    <property type="match status" value="1"/>
</dbReference>
<keyword evidence="9" id="KW-0408">Iron</keyword>
<proteinExistence type="inferred from homology"/>
<dbReference type="InterPro" id="IPR020895">
    <property type="entry name" value="Frataxin_CS"/>
</dbReference>
<gene>
    <name evidence="13" type="ORF">BSTOLATCC_MIC30541</name>
</gene>
<dbReference type="Proteomes" id="UP001162131">
    <property type="component" value="Unassembled WGS sequence"/>
</dbReference>
<evidence type="ECO:0000256" key="1">
    <source>
        <dbReference type="ARBA" id="ARBA00004173"/>
    </source>
</evidence>
<dbReference type="GO" id="GO:0034986">
    <property type="term" value="F:iron chaperone activity"/>
    <property type="evidence" value="ECO:0007669"/>
    <property type="project" value="TreeGrafter"/>
</dbReference>
<organism evidence="13 14">
    <name type="scientific">Blepharisma stoltei</name>
    <dbReference type="NCBI Taxonomy" id="1481888"/>
    <lineage>
        <taxon>Eukaryota</taxon>
        <taxon>Sar</taxon>
        <taxon>Alveolata</taxon>
        <taxon>Ciliophora</taxon>
        <taxon>Postciliodesmatophora</taxon>
        <taxon>Heterotrichea</taxon>
        <taxon>Heterotrichida</taxon>
        <taxon>Blepharismidae</taxon>
        <taxon>Blepharisma</taxon>
    </lineage>
</organism>
<evidence type="ECO:0000256" key="11">
    <source>
        <dbReference type="ARBA" id="ARBA00023128"/>
    </source>
</evidence>
<dbReference type="AlphaFoldDB" id="A0AAU9J7H0"/>
<dbReference type="InterPro" id="IPR017789">
    <property type="entry name" value="Frataxin"/>
</dbReference>
<sequence>MILIKLARRFCVLNENQYSKVSAAFLDKIAEQCEELECFEDVELSDGVVTLKCKEEKTYIINKQSPNKQIWLSSPISGPKRYDFVNNGWVNATDGHKLIDLLSKELSSIYKQEIKLQD</sequence>
<dbReference type="GO" id="GO:0006826">
    <property type="term" value="P:iron ion transport"/>
    <property type="evidence" value="ECO:0007669"/>
    <property type="project" value="UniProtKB-KW"/>
</dbReference>
<dbReference type="PANTHER" id="PTHR16821:SF2">
    <property type="entry name" value="FRATAXIN, MITOCHONDRIAL"/>
    <property type="match status" value="1"/>
</dbReference>
<dbReference type="Pfam" id="PF01491">
    <property type="entry name" value="Frataxin_Cyay"/>
    <property type="match status" value="1"/>
</dbReference>